<evidence type="ECO:0000256" key="4">
    <source>
        <dbReference type="ARBA" id="ARBA00023136"/>
    </source>
</evidence>
<dbReference type="PANTHER" id="PTHR32322:SF2">
    <property type="entry name" value="EAMA DOMAIN-CONTAINING PROTEIN"/>
    <property type="match status" value="1"/>
</dbReference>
<evidence type="ECO:0000256" key="3">
    <source>
        <dbReference type="ARBA" id="ARBA00022989"/>
    </source>
</evidence>
<dbReference type="EMBL" id="CAEZWN010000075">
    <property type="protein sequence ID" value="CAB4658486.1"/>
    <property type="molecule type" value="Genomic_DNA"/>
</dbReference>
<proteinExistence type="predicted"/>
<feature type="domain" description="EamA" evidence="6">
    <location>
        <begin position="5"/>
        <end position="139"/>
    </location>
</feature>
<dbReference type="PANTHER" id="PTHR32322">
    <property type="entry name" value="INNER MEMBRANE TRANSPORTER"/>
    <property type="match status" value="1"/>
</dbReference>
<dbReference type="SUPFAM" id="SSF103481">
    <property type="entry name" value="Multidrug resistance efflux transporter EmrE"/>
    <property type="match status" value="2"/>
</dbReference>
<evidence type="ECO:0000313" key="7">
    <source>
        <dbReference type="EMBL" id="CAB4606373.1"/>
    </source>
</evidence>
<gene>
    <name evidence="7" type="ORF">UFOPK1854_00301</name>
    <name evidence="8" type="ORF">UFOPK2252_00780</name>
    <name evidence="9" type="ORF">UFOPK3282_00584</name>
    <name evidence="10" type="ORF">UFOPK3935_00800</name>
</gene>
<dbReference type="GO" id="GO:0016020">
    <property type="term" value="C:membrane"/>
    <property type="evidence" value="ECO:0007669"/>
    <property type="project" value="UniProtKB-SubCell"/>
</dbReference>
<name>A0A6J6LA67_9ZZZZ</name>
<comment type="subcellular location">
    <subcellularLocation>
        <location evidence="1">Membrane</location>
        <topology evidence="1">Multi-pass membrane protein</topology>
    </subcellularLocation>
</comment>
<organism evidence="8">
    <name type="scientific">freshwater metagenome</name>
    <dbReference type="NCBI Taxonomy" id="449393"/>
    <lineage>
        <taxon>unclassified sequences</taxon>
        <taxon>metagenomes</taxon>
        <taxon>ecological metagenomes</taxon>
    </lineage>
</organism>
<dbReference type="AlphaFoldDB" id="A0A6J6LA67"/>
<evidence type="ECO:0000256" key="2">
    <source>
        <dbReference type="ARBA" id="ARBA00022692"/>
    </source>
</evidence>
<evidence type="ECO:0000256" key="5">
    <source>
        <dbReference type="SAM" id="Phobius"/>
    </source>
</evidence>
<reference evidence="8" key="1">
    <citation type="submission" date="2020-05" db="EMBL/GenBank/DDBJ databases">
        <authorList>
            <person name="Chiriac C."/>
            <person name="Salcher M."/>
            <person name="Ghai R."/>
            <person name="Kavagutti S V."/>
        </authorList>
    </citation>
    <scope>NUCLEOTIDE SEQUENCE</scope>
</reference>
<sequence length="304" mass="33393">MKHRAEFLMISAAMGFSLGGIGAKILREADMDAFRLTQIRTTGAAIILLTIAFITGKKQLRIKQGELKDLIIFGVIGVAAVTSFYFFAIKYLYVSVALIIEFTAPIWIVLYLRFIKHKQISPLMWWGIGCAFGGLILISQVWSESTLSPLGVAFAFADAFALAAYFLYAEKLTQGRTSLSLMTWGIGIAAIFWALVQPWWLFPTSYLTDSYSLGGNLDNFQVPGWALVLWIIVVGTVIPYLLTVTGIRELSASTSSVIGMIEPIFAGAIAWWLLNEAFNTVQLIGCAVVLLGIYLADKAKATVH</sequence>
<feature type="transmembrane region" description="Helical" evidence="5">
    <location>
        <begin position="254"/>
        <end position="274"/>
    </location>
</feature>
<protein>
    <submittedName>
        <fullName evidence="8">Unannotated protein</fullName>
    </submittedName>
</protein>
<feature type="transmembrane region" description="Helical" evidence="5">
    <location>
        <begin position="123"/>
        <end position="142"/>
    </location>
</feature>
<feature type="transmembrane region" description="Helical" evidence="5">
    <location>
        <begin position="7"/>
        <end position="26"/>
    </location>
</feature>
<evidence type="ECO:0000259" key="6">
    <source>
        <dbReference type="Pfam" id="PF00892"/>
    </source>
</evidence>
<evidence type="ECO:0000313" key="10">
    <source>
        <dbReference type="EMBL" id="CAB4982898.1"/>
    </source>
</evidence>
<dbReference type="InterPro" id="IPR000620">
    <property type="entry name" value="EamA_dom"/>
</dbReference>
<keyword evidence="2 5" id="KW-0812">Transmembrane</keyword>
<evidence type="ECO:0000256" key="1">
    <source>
        <dbReference type="ARBA" id="ARBA00004141"/>
    </source>
</evidence>
<keyword evidence="3 5" id="KW-1133">Transmembrane helix</keyword>
<dbReference type="EMBL" id="CAEZUT010000019">
    <property type="protein sequence ID" value="CAB4606373.1"/>
    <property type="molecule type" value="Genomic_DNA"/>
</dbReference>
<dbReference type="Pfam" id="PF00892">
    <property type="entry name" value="EamA"/>
    <property type="match status" value="2"/>
</dbReference>
<feature type="transmembrane region" description="Helical" evidence="5">
    <location>
        <begin position="67"/>
        <end position="86"/>
    </location>
</feature>
<feature type="domain" description="EamA" evidence="6">
    <location>
        <begin position="150"/>
        <end position="295"/>
    </location>
</feature>
<keyword evidence="4 5" id="KW-0472">Membrane</keyword>
<feature type="transmembrane region" description="Helical" evidence="5">
    <location>
        <begin position="181"/>
        <end position="202"/>
    </location>
</feature>
<feature type="transmembrane region" description="Helical" evidence="5">
    <location>
        <begin position="92"/>
        <end position="111"/>
    </location>
</feature>
<dbReference type="InterPro" id="IPR037185">
    <property type="entry name" value="EmrE-like"/>
</dbReference>
<dbReference type="EMBL" id="CAFBJG010000048">
    <property type="protein sequence ID" value="CAB4849797.1"/>
    <property type="molecule type" value="Genomic_DNA"/>
</dbReference>
<feature type="transmembrane region" description="Helical" evidence="5">
    <location>
        <begin position="38"/>
        <end position="55"/>
    </location>
</feature>
<accession>A0A6J6LA67</accession>
<feature type="transmembrane region" description="Helical" evidence="5">
    <location>
        <begin position="222"/>
        <end position="242"/>
    </location>
</feature>
<dbReference type="EMBL" id="CAFBOH010000110">
    <property type="protein sequence ID" value="CAB4982898.1"/>
    <property type="molecule type" value="Genomic_DNA"/>
</dbReference>
<evidence type="ECO:0000313" key="8">
    <source>
        <dbReference type="EMBL" id="CAB4658486.1"/>
    </source>
</evidence>
<feature type="transmembrane region" description="Helical" evidence="5">
    <location>
        <begin position="148"/>
        <end position="169"/>
    </location>
</feature>
<evidence type="ECO:0000313" key="9">
    <source>
        <dbReference type="EMBL" id="CAB4849797.1"/>
    </source>
</evidence>
<dbReference type="InterPro" id="IPR050638">
    <property type="entry name" value="AA-Vitamin_Transporters"/>
</dbReference>
<feature type="transmembrane region" description="Helical" evidence="5">
    <location>
        <begin position="280"/>
        <end position="296"/>
    </location>
</feature>